<accession>A0A4R9JZ32</accession>
<dbReference type="NCBIfam" id="NF047480">
    <property type="entry name" value="Lepto_Lp29"/>
    <property type="match status" value="1"/>
</dbReference>
<name>A0A4R9JZ32_9LEPT</name>
<protein>
    <submittedName>
        <fullName evidence="1">Uncharacterized protein</fullName>
    </submittedName>
</protein>
<dbReference type="Proteomes" id="UP000297693">
    <property type="component" value="Unassembled WGS sequence"/>
</dbReference>
<dbReference type="AlphaFoldDB" id="A0A4R9JZ32"/>
<evidence type="ECO:0000313" key="2">
    <source>
        <dbReference type="Proteomes" id="UP000297693"/>
    </source>
</evidence>
<keyword evidence="2" id="KW-1185">Reference proteome</keyword>
<sequence>MKILFYPFLFSIVLMMSHCTHYYLKDQKNFLLSEKQKSQFLKKKFLLLGFHPFHFSLEKRENFESKEPKFPCSYFNTLVEINRDLAVYNCLVEFINSGKEPAHPELYNKIHQRIPATRYNPSYSISANINGNNSTKIFFPTSQEESIQHTTGQSNQPSEEKIRNFLSLYLSTVRHAGLKEIESIVHIEYAYSADECNCKEGQNVIQKIKRIQFKKSNVDYYILANQRNLYTQSLTNPQSNKTRNLKVLTFLPAIMTLGLIPYWDEALFESKFYIFDKDLNLKQTLVYQDRIEHITALWLLFSKSNHSPLIQYRANHPRDIDLYETSTRKFVSDINKFLLNSSSL</sequence>
<organism evidence="1 2">
    <name type="scientific">Leptospira ognonensis</name>
    <dbReference type="NCBI Taxonomy" id="2484945"/>
    <lineage>
        <taxon>Bacteria</taxon>
        <taxon>Pseudomonadati</taxon>
        <taxon>Spirochaetota</taxon>
        <taxon>Spirochaetia</taxon>
        <taxon>Leptospirales</taxon>
        <taxon>Leptospiraceae</taxon>
        <taxon>Leptospira</taxon>
    </lineage>
</organism>
<proteinExistence type="predicted"/>
<dbReference type="EMBL" id="RQGD01000033">
    <property type="protein sequence ID" value="TGL58532.1"/>
    <property type="molecule type" value="Genomic_DNA"/>
</dbReference>
<dbReference type="RefSeq" id="WP_135623832.1">
    <property type="nucleotide sequence ID" value="NZ_RQGD01000033.1"/>
</dbReference>
<gene>
    <name evidence="1" type="ORF">EHQ58_10345</name>
</gene>
<dbReference type="OrthoDB" id="324416at2"/>
<evidence type="ECO:0000313" key="1">
    <source>
        <dbReference type="EMBL" id="TGL58532.1"/>
    </source>
</evidence>
<comment type="caution">
    <text evidence="1">The sequence shown here is derived from an EMBL/GenBank/DDBJ whole genome shotgun (WGS) entry which is preliminary data.</text>
</comment>
<reference evidence="1" key="1">
    <citation type="journal article" date="2019" name="PLoS Negl. Trop. Dis.">
        <title>Revisiting the worldwide diversity of Leptospira species in the environment.</title>
        <authorList>
            <person name="Vincent A.T."/>
            <person name="Schiettekatte O."/>
            <person name="Bourhy P."/>
            <person name="Veyrier F.J."/>
            <person name="Picardeau M."/>
        </authorList>
    </citation>
    <scope>NUCLEOTIDE SEQUENCE [LARGE SCALE GENOMIC DNA]</scope>
    <source>
        <strain evidence="1">201702476</strain>
    </source>
</reference>